<dbReference type="STRING" id="1565605.PG1C_05125"/>
<dbReference type="PANTHER" id="PTHR43236">
    <property type="entry name" value="ANTITOXIN HIGA1"/>
    <property type="match status" value="1"/>
</dbReference>
<evidence type="ECO:0000313" key="3">
    <source>
        <dbReference type="EMBL" id="AJP48007.1"/>
    </source>
</evidence>
<proteinExistence type="predicted"/>
<evidence type="ECO:0000313" key="4">
    <source>
        <dbReference type="Proteomes" id="UP000061603"/>
    </source>
</evidence>
<dbReference type="EMBL" id="CP010554">
    <property type="protein sequence ID" value="AJP48007.1"/>
    <property type="molecule type" value="Genomic_DNA"/>
</dbReference>
<dbReference type="AlphaFoldDB" id="A0A0C5IZ21"/>
<sequence>MTPIPPKKPIAEANRLSTLLNISLGSERFPVNVEQLAKSYAGQFGHTDPITRVIGDDLPGFEGALYGTENKGRIEWALIYNSAVFVPGRIRFTMAHELGHYILHRQTRKSFECNQDDMLRWESQEKQIEAEADVFASSLLMPIDDFRTQIGHEIVDLEILDGCAVRYGVSLTAAVLKWLEFTPQRAVLVVSRDDHILWARSSQSALKSGAFFRTRGRVIPVPEGSMATSNQIVVPERQGIEIAATIWFPTEPKDMVLREMKIVSDRYEQTMSLLILPKAEPRYWKRDEEEDRETLDEYIGSGRLPKR</sequence>
<organism evidence="3 4">
    <name type="scientific">Rugosibacter aromaticivorans</name>
    <dbReference type="NCBI Taxonomy" id="1565605"/>
    <lineage>
        <taxon>Bacteria</taxon>
        <taxon>Pseudomonadati</taxon>
        <taxon>Pseudomonadota</taxon>
        <taxon>Betaproteobacteria</taxon>
        <taxon>Nitrosomonadales</taxon>
        <taxon>Sterolibacteriaceae</taxon>
        <taxon>Rugosibacter</taxon>
    </lineage>
</organism>
<evidence type="ECO:0000259" key="2">
    <source>
        <dbReference type="Pfam" id="PF06114"/>
    </source>
</evidence>
<dbReference type="PANTHER" id="PTHR43236:SF2">
    <property type="entry name" value="BLL0069 PROTEIN"/>
    <property type="match status" value="1"/>
</dbReference>
<dbReference type="KEGG" id="rbu:PG1C_05125"/>
<keyword evidence="4" id="KW-1185">Reference proteome</keyword>
<reference evidence="3 4" key="1">
    <citation type="journal article" date="2015" name="Genome Announc.">
        <title>Complete Genome Sequence of a Novel Bacterium within the Family Rhodocyclaceae That Degrades Polycyclic Aromatic Hydrocarbons.</title>
        <authorList>
            <person name="Singleton D.R."/>
            <person name="Dickey A.N."/>
            <person name="Scholl E.H."/>
            <person name="Wright F.A."/>
            <person name="Aitken M.D."/>
        </authorList>
    </citation>
    <scope>NUCLEOTIDE SEQUENCE [LARGE SCALE GENOMIC DNA]</scope>
    <source>
        <strain evidence="4">PG1-Ca6</strain>
    </source>
</reference>
<accession>A0A0C5IZ21</accession>
<dbReference type="InterPro" id="IPR052345">
    <property type="entry name" value="Rad_response_metalloprotease"/>
</dbReference>
<dbReference type="RefSeq" id="WP_202636346.1">
    <property type="nucleotide sequence ID" value="NZ_CP010554.1"/>
</dbReference>
<evidence type="ECO:0000256" key="1">
    <source>
        <dbReference type="SAM" id="MobiDB-lite"/>
    </source>
</evidence>
<dbReference type="Gene3D" id="1.10.10.2910">
    <property type="match status" value="1"/>
</dbReference>
<dbReference type="HOGENOM" id="CLU_914806_0_0_4"/>
<protein>
    <recommendedName>
        <fullName evidence="2">IrrE N-terminal-like domain-containing protein</fullName>
    </recommendedName>
</protein>
<feature type="region of interest" description="Disordered" evidence="1">
    <location>
        <begin position="287"/>
        <end position="307"/>
    </location>
</feature>
<gene>
    <name evidence="3" type="ORF">PG1C_05125</name>
</gene>
<dbReference type="InterPro" id="IPR010359">
    <property type="entry name" value="IrrE_HExxH"/>
</dbReference>
<name>A0A0C5IZ21_9PROT</name>
<dbReference type="Pfam" id="PF06114">
    <property type="entry name" value="Peptidase_M78"/>
    <property type="match status" value="1"/>
</dbReference>
<feature type="domain" description="IrrE N-terminal-like" evidence="2">
    <location>
        <begin position="63"/>
        <end position="176"/>
    </location>
</feature>
<dbReference type="PATRIC" id="fig|1565605.3.peg.1075"/>
<dbReference type="Proteomes" id="UP000061603">
    <property type="component" value="Chromosome"/>
</dbReference>